<dbReference type="AlphaFoldDB" id="U1G509"/>
<dbReference type="InterPro" id="IPR023031">
    <property type="entry name" value="OPRT"/>
</dbReference>
<dbReference type="HOGENOM" id="CLU_074878_0_0_1"/>
<evidence type="ECO:0000256" key="5">
    <source>
        <dbReference type="ARBA" id="ARBA00022975"/>
    </source>
</evidence>
<keyword evidence="8" id="KW-1185">Reference proteome</keyword>
<keyword evidence="5" id="KW-0665">Pyrimidine biosynthesis</keyword>
<keyword evidence="3" id="KW-0328">Glycosyltransferase</keyword>
<name>U1G509_ENDPU</name>
<dbReference type="GO" id="GO:0044205">
    <property type="term" value="P:'de novo' UMP biosynthetic process"/>
    <property type="evidence" value="ECO:0007669"/>
    <property type="project" value="UniProtKB-UniPathway"/>
</dbReference>
<comment type="pathway">
    <text evidence="1">Pyrimidine metabolism; UMP biosynthesis via de novo pathway; UMP from orotate: step 1/2.</text>
</comment>
<organism evidence="7 8">
    <name type="scientific">Endocarpon pusillum (strain Z07020 / HMAS-L-300199)</name>
    <name type="common">Lichen-forming fungus</name>
    <dbReference type="NCBI Taxonomy" id="1263415"/>
    <lineage>
        <taxon>Eukaryota</taxon>
        <taxon>Fungi</taxon>
        <taxon>Dikarya</taxon>
        <taxon>Ascomycota</taxon>
        <taxon>Pezizomycotina</taxon>
        <taxon>Eurotiomycetes</taxon>
        <taxon>Chaetothyriomycetidae</taxon>
        <taxon>Verrucariales</taxon>
        <taxon>Verrucariaceae</taxon>
        <taxon>Endocarpon</taxon>
    </lineage>
</organism>
<evidence type="ECO:0000256" key="3">
    <source>
        <dbReference type="ARBA" id="ARBA00022676"/>
    </source>
</evidence>
<dbReference type="GO" id="GO:0046132">
    <property type="term" value="P:pyrimidine ribonucleoside biosynthetic process"/>
    <property type="evidence" value="ECO:0007669"/>
    <property type="project" value="TreeGrafter"/>
</dbReference>
<dbReference type="UniPathway" id="UPA00070">
    <property type="reaction ID" value="UER00119"/>
</dbReference>
<dbReference type="InterPro" id="IPR000836">
    <property type="entry name" value="PRTase_dom"/>
</dbReference>
<dbReference type="SUPFAM" id="SSF53271">
    <property type="entry name" value="PRTase-like"/>
    <property type="match status" value="1"/>
</dbReference>
<dbReference type="RefSeq" id="XP_007801926.1">
    <property type="nucleotide sequence ID" value="XM_007803735.1"/>
</dbReference>
<dbReference type="Pfam" id="PF00156">
    <property type="entry name" value="Pribosyltran"/>
    <property type="match status" value="1"/>
</dbReference>
<evidence type="ECO:0000256" key="2">
    <source>
        <dbReference type="ARBA" id="ARBA00011971"/>
    </source>
</evidence>
<dbReference type="GO" id="GO:0004588">
    <property type="term" value="F:orotate phosphoribosyltransferase activity"/>
    <property type="evidence" value="ECO:0007669"/>
    <property type="project" value="UniProtKB-EC"/>
</dbReference>
<gene>
    <name evidence="7" type="ORF">EPUS_06046</name>
</gene>
<dbReference type="Gene3D" id="3.40.50.2020">
    <property type="match status" value="1"/>
</dbReference>
<evidence type="ECO:0000259" key="6">
    <source>
        <dbReference type="Pfam" id="PF00156"/>
    </source>
</evidence>
<keyword evidence="4" id="KW-0808">Transferase</keyword>
<protein>
    <recommendedName>
        <fullName evidence="2">orotate phosphoribosyltransferase</fullName>
        <ecNumber evidence="2">2.4.2.10</ecNumber>
    </recommendedName>
</protein>
<dbReference type="EC" id="2.4.2.10" evidence="2"/>
<accession>U1G509</accession>
<feature type="domain" description="Phosphoribosyltransferase" evidence="6">
    <location>
        <begin position="91"/>
        <end position="200"/>
    </location>
</feature>
<evidence type="ECO:0000256" key="4">
    <source>
        <dbReference type="ARBA" id="ARBA00022679"/>
    </source>
</evidence>
<dbReference type="OrthoDB" id="5553476at2759"/>
<dbReference type="Proteomes" id="UP000019373">
    <property type="component" value="Unassembled WGS sequence"/>
</dbReference>
<dbReference type="EMBL" id="KE721107">
    <property type="protein sequence ID" value="ERF72417.1"/>
    <property type="molecule type" value="Genomic_DNA"/>
</dbReference>
<dbReference type="GO" id="GO:0006207">
    <property type="term" value="P:'de novo' pyrimidine nucleobase biosynthetic process"/>
    <property type="evidence" value="ECO:0007669"/>
    <property type="project" value="TreeGrafter"/>
</dbReference>
<evidence type="ECO:0000256" key="1">
    <source>
        <dbReference type="ARBA" id="ARBA00004889"/>
    </source>
</evidence>
<dbReference type="GeneID" id="19240993"/>
<sequence length="258" mass="27935">MSDAKHTLLPLLPTTSALTFGTYTLKSGRQSPYFFNSSLLYTASLHHAVCSAYASVLTSPPFTSKPQSQYSSSSTLSESSNPTPIPIPTYDVLFGPAYKGIVLSGSILPFLLLQAQHTTNPTTISPFHSISYAYNRKEPKPHGEGGSLVGCPVKDKRVVIVDDVITAGTAIREAVNLIREEGGIVVGVVVLLDRQGRGGEEEPRSALGVASEELGVPVKAVIRFEDLIGAVEEGRIPGAGEEELRRMKEYRERYRSRD</sequence>
<evidence type="ECO:0000313" key="7">
    <source>
        <dbReference type="EMBL" id="ERF72417.1"/>
    </source>
</evidence>
<dbReference type="CDD" id="cd06223">
    <property type="entry name" value="PRTases_typeI"/>
    <property type="match status" value="1"/>
</dbReference>
<dbReference type="PANTHER" id="PTHR46683">
    <property type="entry name" value="OROTATE PHOSPHORIBOSYLTRANSFERASE 1-RELATED"/>
    <property type="match status" value="1"/>
</dbReference>
<dbReference type="GO" id="GO:0005737">
    <property type="term" value="C:cytoplasm"/>
    <property type="evidence" value="ECO:0007669"/>
    <property type="project" value="TreeGrafter"/>
</dbReference>
<dbReference type="eggNOG" id="KOG1377">
    <property type="taxonomic scope" value="Eukaryota"/>
</dbReference>
<dbReference type="HAMAP" id="MF_01208">
    <property type="entry name" value="PyrE"/>
    <property type="match status" value="1"/>
</dbReference>
<reference evidence="8" key="1">
    <citation type="journal article" date="2014" name="BMC Genomics">
        <title>Genome characteristics reveal the impact of lichenization on lichen-forming fungus Endocarpon pusillum Hedwig (Verrucariales, Ascomycota).</title>
        <authorList>
            <person name="Wang Y.-Y."/>
            <person name="Liu B."/>
            <person name="Zhang X.-Y."/>
            <person name="Zhou Q.-M."/>
            <person name="Zhang T."/>
            <person name="Li H."/>
            <person name="Yu Y.-F."/>
            <person name="Zhang X.-L."/>
            <person name="Hao X.-Y."/>
            <person name="Wang M."/>
            <person name="Wang L."/>
            <person name="Wei J.-C."/>
        </authorList>
    </citation>
    <scope>NUCLEOTIDE SEQUENCE [LARGE SCALE GENOMIC DNA]</scope>
    <source>
        <strain evidence="8">Z07020 / HMAS-L-300199</strain>
    </source>
</reference>
<dbReference type="InterPro" id="IPR029057">
    <property type="entry name" value="PRTase-like"/>
</dbReference>
<dbReference type="OMA" id="HAVCSAY"/>
<evidence type="ECO:0000313" key="8">
    <source>
        <dbReference type="Proteomes" id="UP000019373"/>
    </source>
</evidence>
<proteinExistence type="inferred from homology"/>
<dbReference type="PANTHER" id="PTHR46683:SF1">
    <property type="entry name" value="OROTATE PHOSPHORIBOSYLTRANSFERASE 1-RELATED"/>
    <property type="match status" value="1"/>
</dbReference>